<dbReference type="RefSeq" id="WP_158764911.1">
    <property type="nucleotide sequence ID" value="NZ_CP047045.1"/>
</dbReference>
<sequence>MAAAKIWTIGYEKVGQGDFVAALKAAKIKTLVDVREVANSRRAGFSKKSLAAALNEAGIAYIHMKPLGTPKAGREAARKGDTKTMTRIFEARMVEPESQMALAETAELAGKGRTCIMCLEHDWRDCHRTIVAKHLAKDFGLKAENLSPTPKV</sequence>
<dbReference type="PANTHER" id="PTHR39337:SF1">
    <property type="entry name" value="BLR5642 PROTEIN"/>
    <property type="match status" value="1"/>
</dbReference>
<dbReference type="PANTHER" id="PTHR39337">
    <property type="entry name" value="BLR5642 PROTEIN"/>
    <property type="match status" value="1"/>
</dbReference>
<reference evidence="2" key="1">
    <citation type="submission" date="2019-12" db="EMBL/GenBank/DDBJ databases">
        <title>Complete genome of Terracaulis silvestris 0127_4.</title>
        <authorList>
            <person name="Vieira S."/>
            <person name="Riedel T."/>
            <person name="Sproer C."/>
            <person name="Pascual J."/>
            <person name="Boedeker C."/>
            <person name="Overmann J."/>
        </authorList>
    </citation>
    <scope>NUCLEOTIDE SEQUENCE [LARGE SCALE GENOMIC DNA]</scope>
    <source>
        <strain evidence="2">0127_4</strain>
    </source>
</reference>
<gene>
    <name evidence="1" type="ORF">DSM104635_00746</name>
</gene>
<evidence type="ECO:0000313" key="2">
    <source>
        <dbReference type="Proteomes" id="UP000431269"/>
    </source>
</evidence>
<evidence type="ECO:0000313" key="1">
    <source>
        <dbReference type="EMBL" id="QGZ93931.1"/>
    </source>
</evidence>
<dbReference type="InterPro" id="IPR007438">
    <property type="entry name" value="DUF488"/>
</dbReference>
<dbReference type="AlphaFoldDB" id="A0A6I6MJA2"/>
<evidence type="ECO:0008006" key="3">
    <source>
        <dbReference type="Google" id="ProtNLM"/>
    </source>
</evidence>
<dbReference type="PIRSF" id="PIRSF024492">
    <property type="entry name" value="UCP024492"/>
    <property type="match status" value="1"/>
</dbReference>
<dbReference type="Pfam" id="PF04343">
    <property type="entry name" value="DUF488"/>
    <property type="match status" value="1"/>
</dbReference>
<accession>A0A6I6MJA2</accession>
<name>A0A6I6MJA2_9CAUL</name>
<dbReference type="KEGG" id="tsv:DSM104635_00746"/>
<dbReference type="InterPro" id="IPR014519">
    <property type="entry name" value="UCP024492"/>
</dbReference>
<organism evidence="1 2">
    <name type="scientific">Terricaulis silvestris</name>
    <dbReference type="NCBI Taxonomy" id="2686094"/>
    <lineage>
        <taxon>Bacteria</taxon>
        <taxon>Pseudomonadati</taxon>
        <taxon>Pseudomonadota</taxon>
        <taxon>Alphaproteobacteria</taxon>
        <taxon>Caulobacterales</taxon>
        <taxon>Caulobacteraceae</taxon>
        <taxon>Terricaulis</taxon>
    </lineage>
</organism>
<dbReference type="Proteomes" id="UP000431269">
    <property type="component" value="Chromosome"/>
</dbReference>
<keyword evidence="2" id="KW-1185">Reference proteome</keyword>
<proteinExistence type="predicted"/>
<dbReference type="EMBL" id="CP047045">
    <property type="protein sequence ID" value="QGZ93931.1"/>
    <property type="molecule type" value="Genomic_DNA"/>
</dbReference>
<protein>
    <recommendedName>
        <fullName evidence="3">DUF488 domain-containing protein</fullName>
    </recommendedName>
</protein>